<reference evidence="1 2" key="1">
    <citation type="submission" date="2016-12" db="EMBL/GenBank/DDBJ databases">
        <title>Trade-off between light-utilization and light-protection in marine flavobacteria.</title>
        <authorList>
            <person name="Kumagai Y."/>
            <person name="Yoshizawa S."/>
            <person name="Kogure K."/>
            <person name="Iwasaki W."/>
        </authorList>
    </citation>
    <scope>NUCLEOTIDE SEQUENCE [LARGE SCALE GENOMIC DNA]</scope>
    <source>
        <strain evidence="1 2">NBRC 108759</strain>
    </source>
</reference>
<evidence type="ECO:0000313" key="2">
    <source>
        <dbReference type="Proteomes" id="UP000238882"/>
    </source>
</evidence>
<accession>A0A2S7WMV0</accession>
<dbReference type="EMBL" id="MSCN01000001">
    <property type="protein sequence ID" value="PQJ78913.1"/>
    <property type="molecule type" value="Genomic_DNA"/>
</dbReference>
<dbReference type="SUPFAM" id="SSF58113">
    <property type="entry name" value="Apolipoprotein A-I"/>
    <property type="match status" value="1"/>
</dbReference>
<proteinExistence type="predicted"/>
<name>A0A2S7WMV0_9FLAO</name>
<gene>
    <name evidence="1" type="ORF">BTO18_06835</name>
</gene>
<sequence>MKKILLVFVLAVSTVLISCKESTKKEVNKEVSEISNNAKDGINDLGNNIKEGYNDVKENMKSAFDDIKIPELNDEKAEAHLKNYSSYIKTQLDKGIKNIKNSEFTKEVEKFAKESEAFMKNLSAEAKASFKATIDKIDAKADEIEKDLEN</sequence>
<dbReference type="Proteomes" id="UP000238882">
    <property type="component" value="Unassembled WGS sequence"/>
</dbReference>
<organism evidence="1 2">
    <name type="scientific">Polaribacter porphyrae</name>
    <dbReference type="NCBI Taxonomy" id="1137780"/>
    <lineage>
        <taxon>Bacteria</taxon>
        <taxon>Pseudomonadati</taxon>
        <taxon>Bacteroidota</taxon>
        <taxon>Flavobacteriia</taxon>
        <taxon>Flavobacteriales</taxon>
        <taxon>Flavobacteriaceae</taxon>
    </lineage>
</organism>
<dbReference type="OrthoDB" id="1201764at2"/>
<dbReference type="PROSITE" id="PS51257">
    <property type="entry name" value="PROKAR_LIPOPROTEIN"/>
    <property type="match status" value="1"/>
</dbReference>
<protein>
    <recommendedName>
        <fullName evidence="3">Lipoprotein</fullName>
    </recommendedName>
</protein>
<dbReference type="RefSeq" id="WP_105015511.1">
    <property type="nucleotide sequence ID" value="NZ_MSCN01000001.1"/>
</dbReference>
<dbReference type="Gene3D" id="1.10.287.700">
    <property type="entry name" value="Helix hairpin bin"/>
    <property type="match status" value="1"/>
</dbReference>
<evidence type="ECO:0000313" key="1">
    <source>
        <dbReference type="EMBL" id="PQJ78913.1"/>
    </source>
</evidence>
<comment type="caution">
    <text evidence="1">The sequence shown here is derived from an EMBL/GenBank/DDBJ whole genome shotgun (WGS) entry which is preliminary data.</text>
</comment>
<keyword evidence="2" id="KW-1185">Reference proteome</keyword>
<dbReference type="AlphaFoldDB" id="A0A2S7WMV0"/>
<evidence type="ECO:0008006" key="3">
    <source>
        <dbReference type="Google" id="ProtNLM"/>
    </source>
</evidence>